<dbReference type="EMBL" id="AZFZ01000104">
    <property type="protein sequence ID" value="KRM39393.1"/>
    <property type="molecule type" value="Genomic_DNA"/>
</dbReference>
<dbReference type="PANTHER" id="PTHR33795:SF1">
    <property type="entry name" value="INSERTION ELEMENT IS150 PROTEIN INSJ"/>
    <property type="match status" value="1"/>
</dbReference>
<comment type="similarity">
    <text evidence="1">Belongs to the IS150/IS1296 orfA family.</text>
</comment>
<dbReference type="InterPro" id="IPR055247">
    <property type="entry name" value="InsJ-like_HTH"/>
</dbReference>
<gene>
    <name evidence="4" type="ORF">FD47_GL000209</name>
</gene>
<reference evidence="4 5" key="1">
    <citation type="journal article" date="2015" name="Genome Announc.">
        <title>Expanding the biotechnology potential of lactobacilli through comparative genomics of 213 strains and associated genera.</title>
        <authorList>
            <person name="Sun Z."/>
            <person name="Harris H.M."/>
            <person name="McCann A."/>
            <person name="Guo C."/>
            <person name="Argimon S."/>
            <person name="Zhang W."/>
            <person name="Yang X."/>
            <person name="Jeffery I.B."/>
            <person name="Cooney J.C."/>
            <person name="Kagawa T.F."/>
            <person name="Liu W."/>
            <person name="Song Y."/>
            <person name="Salvetti E."/>
            <person name="Wrobel A."/>
            <person name="Rasinkangas P."/>
            <person name="Parkhill J."/>
            <person name="Rea M.C."/>
            <person name="O'Sullivan O."/>
            <person name="Ritari J."/>
            <person name="Douillard F.P."/>
            <person name="Paul Ross R."/>
            <person name="Yang R."/>
            <person name="Briner A.E."/>
            <person name="Felis G.E."/>
            <person name="de Vos W.M."/>
            <person name="Barrangou R."/>
            <person name="Klaenhammer T.R."/>
            <person name="Caufield P.W."/>
            <person name="Cui Y."/>
            <person name="Zhang H."/>
            <person name="O'Toole P.W."/>
        </authorList>
    </citation>
    <scope>NUCLEOTIDE SEQUENCE [LARGE SCALE GENOMIC DNA]</scope>
    <source>
        <strain evidence="4 5">DSM 18390</strain>
    </source>
</reference>
<dbReference type="InterPro" id="IPR009057">
    <property type="entry name" value="Homeodomain-like_sf"/>
</dbReference>
<dbReference type="SUPFAM" id="SSF46689">
    <property type="entry name" value="Homeodomain-like"/>
    <property type="match status" value="1"/>
</dbReference>
<dbReference type="GO" id="GO:0043565">
    <property type="term" value="F:sequence-specific DNA binding"/>
    <property type="evidence" value="ECO:0007669"/>
    <property type="project" value="InterPro"/>
</dbReference>
<dbReference type="InterPro" id="IPR010921">
    <property type="entry name" value="Trp_repressor/repl_initiator"/>
</dbReference>
<protein>
    <submittedName>
        <fullName evidence="4">Transposase IS3 IS911 family protein</fullName>
    </submittedName>
</protein>
<evidence type="ECO:0000313" key="4">
    <source>
        <dbReference type="EMBL" id="KRM39393.1"/>
    </source>
</evidence>
<name>A0A0R1YAR0_9LACO</name>
<evidence type="ECO:0000256" key="2">
    <source>
        <dbReference type="SAM" id="MobiDB-lite"/>
    </source>
</evidence>
<dbReference type="InterPro" id="IPR052057">
    <property type="entry name" value="IS150/IS1296_orfA-like"/>
</dbReference>
<sequence length="177" mass="20850">MTKYSSKLKAEVVSVYLNSNLNASEVASKYDLPGRQVRKWIQLYKLGGVETFNRKRHKRYFSSEFKLDVIDYYQTHDDSLAIVAMKYDILAAQISIWRKVFIRDGIIGLRSHPKGRPSKMKRKKKQVRQLEKQSELERLRAELVKKKQELYNTKLENDILKKSMTLFGPSKDVKKHK</sequence>
<accession>A0A0R1YAR0</accession>
<feature type="domain" description="Insertion element IS150 protein InsJ-like helix-turn-helix" evidence="3">
    <location>
        <begin position="9"/>
        <end position="59"/>
    </location>
</feature>
<dbReference type="AlphaFoldDB" id="A0A0R1YAR0"/>
<dbReference type="SUPFAM" id="SSF48295">
    <property type="entry name" value="TrpR-like"/>
    <property type="match status" value="1"/>
</dbReference>
<dbReference type="PATRIC" id="fig|1423786.4.peg.209"/>
<dbReference type="Proteomes" id="UP000051010">
    <property type="component" value="Unassembled WGS sequence"/>
</dbReference>
<dbReference type="Gene3D" id="1.10.10.60">
    <property type="entry name" value="Homeodomain-like"/>
    <property type="match status" value="1"/>
</dbReference>
<evidence type="ECO:0000259" key="3">
    <source>
        <dbReference type="Pfam" id="PF13518"/>
    </source>
</evidence>
<proteinExistence type="inferred from homology"/>
<comment type="caution">
    <text evidence="4">The sequence shown here is derived from an EMBL/GenBank/DDBJ whole genome shotgun (WGS) entry which is preliminary data.</text>
</comment>
<dbReference type="Pfam" id="PF13518">
    <property type="entry name" value="HTH_28"/>
    <property type="match status" value="1"/>
</dbReference>
<organism evidence="4 5">
    <name type="scientific">Lentilactobacillus parafarraginis DSM 18390 = JCM 14109</name>
    <dbReference type="NCBI Taxonomy" id="1423786"/>
    <lineage>
        <taxon>Bacteria</taxon>
        <taxon>Bacillati</taxon>
        <taxon>Bacillota</taxon>
        <taxon>Bacilli</taxon>
        <taxon>Lactobacillales</taxon>
        <taxon>Lactobacillaceae</taxon>
        <taxon>Lentilactobacillus</taxon>
    </lineage>
</organism>
<feature type="region of interest" description="Disordered" evidence="2">
    <location>
        <begin position="112"/>
        <end position="132"/>
    </location>
</feature>
<dbReference type="PANTHER" id="PTHR33795">
    <property type="entry name" value="INSERTION ELEMENT IS150 PROTEIN INSJ"/>
    <property type="match status" value="1"/>
</dbReference>
<dbReference type="Gene3D" id="1.10.10.10">
    <property type="entry name" value="Winged helix-like DNA-binding domain superfamily/Winged helix DNA-binding domain"/>
    <property type="match status" value="1"/>
</dbReference>
<dbReference type="InterPro" id="IPR036388">
    <property type="entry name" value="WH-like_DNA-bd_sf"/>
</dbReference>
<evidence type="ECO:0000313" key="5">
    <source>
        <dbReference type="Proteomes" id="UP000051010"/>
    </source>
</evidence>
<feature type="compositionally biased region" description="Basic residues" evidence="2">
    <location>
        <begin position="112"/>
        <end position="127"/>
    </location>
</feature>
<evidence type="ECO:0000256" key="1">
    <source>
        <dbReference type="ARBA" id="ARBA00038232"/>
    </source>
</evidence>
<dbReference type="RefSeq" id="WP_054736555.1">
    <property type="nucleotide sequence ID" value="NZ_AZFZ01000104.1"/>
</dbReference>